<organism evidence="2 3">
    <name type="scientific">Candidatus Abzuiibacterium crystallinum</name>
    <dbReference type="NCBI Taxonomy" id="1974748"/>
    <lineage>
        <taxon>Bacteria</taxon>
        <taxon>Pseudomonadati</taxon>
        <taxon>Candidatus Omnitrophota</taxon>
        <taxon>Candidatus Abzuiibacterium</taxon>
    </lineage>
</organism>
<dbReference type="Proteomes" id="UP000230859">
    <property type="component" value="Unassembled WGS sequence"/>
</dbReference>
<evidence type="ECO:0000313" key="2">
    <source>
        <dbReference type="EMBL" id="PIQ86412.1"/>
    </source>
</evidence>
<name>A0A2H0LPS0_9BACT</name>
<sequence>MTSCAEAVISEPFAKNPAQKNFLTREKPIGTRHAKKSLYHQREPAPPPTRDGHPLWKDP</sequence>
<protein>
    <submittedName>
        <fullName evidence="2">Uncharacterized protein</fullName>
    </submittedName>
</protein>
<dbReference type="AlphaFoldDB" id="A0A2H0LPS0"/>
<feature type="compositionally biased region" description="Basic residues" evidence="1">
    <location>
        <begin position="30"/>
        <end position="39"/>
    </location>
</feature>
<evidence type="ECO:0000313" key="3">
    <source>
        <dbReference type="Proteomes" id="UP000230859"/>
    </source>
</evidence>
<dbReference type="EMBL" id="PCVY01000044">
    <property type="protein sequence ID" value="PIQ86412.1"/>
    <property type="molecule type" value="Genomic_DNA"/>
</dbReference>
<accession>A0A2H0LPS0</accession>
<proteinExistence type="predicted"/>
<evidence type="ECO:0000256" key="1">
    <source>
        <dbReference type="SAM" id="MobiDB-lite"/>
    </source>
</evidence>
<gene>
    <name evidence="2" type="ORF">COV74_04960</name>
</gene>
<comment type="caution">
    <text evidence="2">The sequence shown here is derived from an EMBL/GenBank/DDBJ whole genome shotgun (WGS) entry which is preliminary data.</text>
</comment>
<feature type="compositionally biased region" description="Basic and acidic residues" evidence="1">
    <location>
        <begin position="50"/>
        <end position="59"/>
    </location>
</feature>
<reference evidence="2 3" key="1">
    <citation type="submission" date="2017-09" db="EMBL/GenBank/DDBJ databases">
        <title>Depth-based differentiation of microbial function through sediment-hosted aquifers and enrichment of novel symbionts in the deep terrestrial subsurface.</title>
        <authorList>
            <person name="Probst A.J."/>
            <person name="Ladd B."/>
            <person name="Jarett J.K."/>
            <person name="Geller-Mcgrath D.E."/>
            <person name="Sieber C.M."/>
            <person name="Emerson J.B."/>
            <person name="Anantharaman K."/>
            <person name="Thomas B.C."/>
            <person name="Malmstrom R."/>
            <person name="Stieglmeier M."/>
            <person name="Klingl A."/>
            <person name="Woyke T."/>
            <person name="Ryan C.M."/>
            <person name="Banfield J.F."/>
        </authorList>
    </citation>
    <scope>NUCLEOTIDE SEQUENCE [LARGE SCALE GENOMIC DNA]</scope>
    <source>
        <strain evidence="2">CG11_big_fil_rev_8_21_14_0_20_45_26</strain>
    </source>
</reference>
<feature type="region of interest" description="Disordered" evidence="1">
    <location>
        <begin position="1"/>
        <end position="59"/>
    </location>
</feature>